<sequence>MCTYTGAEEDQIIRARFLTQTSVTRGEPPFRKLTKKFIHLCEQAERGTPQETHEAHEQFVREAAMIQLQFERMQAVADANRREQQNYIQKQQQLQAEIEQVKQDIQTKKMELEQARQVRQHNEEYEVLRHLLAQHPPRAATQAEIDRINGNIKRITAQGNKVAATMQKRRQQFALLFHVIEELQRCTEESEEHLGEEVQQMEVDS</sequence>
<evidence type="ECO:0000256" key="2">
    <source>
        <dbReference type="ARBA" id="ARBA00023242"/>
    </source>
</evidence>
<keyword evidence="2" id="KW-0539">Nucleus</keyword>
<evidence type="ECO:0000313" key="4">
    <source>
        <dbReference type="EMBL" id="KAF5841487.1"/>
    </source>
</evidence>
<keyword evidence="3" id="KW-0175">Coiled coil</keyword>
<organism evidence="4 5">
    <name type="scientific">Dunaliella salina</name>
    <name type="common">Green alga</name>
    <name type="synonym">Protococcus salinus</name>
    <dbReference type="NCBI Taxonomy" id="3046"/>
    <lineage>
        <taxon>Eukaryota</taxon>
        <taxon>Viridiplantae</taxon>
        <taxon>Chlorophyta</taxon>
        <taxon>core chlorophytes</taxon>
        <taxon>Chlorophyceae</taxon>
        <taxon>CS clade</taxon>
        <taxon>Chlamydomonadales</taxon>
        <taxon>Dunaliellaceae</taxon>
        <taxon>Dunaliella</taxon>
    </lineage>
</organism>
<dbReference type="InterPro" id="IPR008501">
    <property type="entry name" value="THOC7/Mft1"/>
</dbReference>
<protein>
    <submittedName>
        <fullName evidence="4">Tho complex subunit 7-domain-containing protein</fullName>
    </submittedName>
</protein>
<name>A0ABQ7H3Q3_DUNSA</name>
<evidence type="ECO:0000313" key="5">
    <source>
        <dbReference type="Proteomes" id="UP000815325"/>
    </source>
</evidence>
<reference evidence="4" key="1">
    <citation type="submission" date="2017-08" db="EMBL/GenBank/DDBJ databases">
        <authorList>
            <person name="Polle J.E."/>
            <person name="Barry K."/>
            <person name="Cushman J."/>
            <person name="Schmutz J."/>
            <person name="Tran D."/>
            <person name="Hathwaick L.T."/>
            <person name="Yim W.C."/>
            <person name="Jenkins J."/>
            <person name="Mckie-Krisberg Z.M."/>
            <person name="Prochnik S."/>
            <person name="Lindquist E."/>
            <person name="Dockter R.B."/>
            <person name="Adam C."/>
            <person name="Molina H."/>
            <person name="Bunkerborg J."/>
            <person name="Jin E."/>
            <person name="Buchheim M."/>
            <person name="Magnuson J."/>
        </authorList>
    </citation>
    <scope>NUCLEOTIDE SEQUENCE</scope>
    <source>
        <strain evidence="4">CCAP 19/18</strain>
    </source>
</reference>
<comment type="caution">
    <text evidence="4">The sequence shown here is derived from an EMBL/GenBank/DDBJ whole genome shotgun (WGS) entry which is preliminary data.</text>
</comment>
<evidence type="ECO:0000256" key="1">
    <source>
        <dbReference type="ARBA" id="ARBA00004123"/>
    </source>
</evidence>
<proteinExistence type="predicted"/>
<keyword evidence="5" id="KW-1185">Reference proteome</keyword>
<accession>A0ABQ7H3Q3</accession>
<gene>
    <name evidence="4" type="ORF">DUNSADRAFT_12652</name>
</gene>
<dbReference type="Pfam" id="PF05615">
    <property type="entry name" value="THOC7"/>
    <property type="match status" value="1"/>
</dbReference>
<dbReference type="Proteomes" id="UP000815325">
    <property type="component" value="Unassembled WGS sequence"/>
</dbReference>
<evidence type="ECO:0000256" key="3">
    <source>
        <dbReference type="SAM" id="Coils"/>
    </source>
</evidence>
<comment type="subcellular location">
    <subcellularLocation>
        <location evidence="1">Nucleus</location>
    </subcellularLocation>
</comment>
<dbReference type="EMBL" id="MU069484">
    <property type="protein sequence ID" value="KAF5841487.1"/>
    <property type="molecule type" value="Genomic_DNA"/>
</dbReference>
<feature type="coiled-coil region" evidence="3">
    <location>
        <begin position="80"/>
        <end position="158"/>
    </location>
</feature>